<comment type="caution">
    <text evidence="3">The sequence shown here is derived from an EMBL/GenBank/DDBJ whole genome shotgun (WGS) entry which is preliminary data.</text>
</comment>
<dbReference type="EMBL" id="CAJJDN010000061">
    <property type="protein sequence ID" value="CAD8093680.1"/>
    <property type="molecule type" value="Genomic_DNA"/>
</dbReference>
<feature type="region of interest" description="Disordered" evidence="2">
    <location>
        <begin position="140"/>
        <end position="159"/>
    </location>
</feature>
<dbReference type="OrthoDB" id="308889at2759"/>
<keyword evidence="1" id="KW-0175">Coiled coil</keyword>
<dbReference type="AlphaFoldDB" id="A0A8S1NNM8"/>
<sequence length="249" mass="29803">MINVINYDTVLQELQAKRKYLDEDIQNMINQNENKINQALIKLTTEQLKQLKSEKQSLLYEYLVRNSQKQKYTDYMNQVNEILERNRKSQLNFNMKEDKLYQIKTSLQPELLACIPSVGLRHKRLLQQEQVDVKIRRHKNQNEERLRQQQFLRGRGDQEMKEISQNLSKYAKNNERNSPQQEDNFENGSLVMSKSFNQSQQRQIQQQSQQFPENQTPVVQKQFQQKLLRGQVSSKLQYDGYDEEDDDLN</sequence>
<evidence type="ECO:0000313" key="4">
    <source>
        <dbReference type="Proteomes" id="UP000692954"/>
    </source>
</evidence>
<organism evidence="3 4">
    <name type="scientific">Paramecium sonneborni</name>
    <dbReference type="NCBI Taxonomy" id="65129"/>
    <lineage>
        <taxon>Eukaryota</taxon>
        <taxon>Sar</taxon>
        <taxon>Alveolata</taxon>
        <taxon>Ciliophora</taxon>
        <taxon>Intramacronucleata</taxon>
        <taxon>Oligohymenophorea</taxon>
        <taxon>Peniculida</taxon>
        <taxon>Parameciidae</taxon>
        <taxon>Paramecium</taxon>
    </lineage>
</organism>
<keyword evidence="4" id="KW-1185">Reference proteome</keyword>
<gene>
    <name evidence="3" type="ORF">PSON_ATCC_30995.1.T0610110</name>
</gene>
<proteinExistence type="predicted"/>
<feature type="region of interest" description="Disordered" evidence="2">
    <location>
        <begin position="196"/>
        <end position="222"/>
    </location>
</feature>
<feature type="compositionally biased region" description="Polar residues" evidence="2">
    <location>
        <begin position="211"/>
        <end position="222"/>
    </location>
</feature>
<dbReference type="Proteomes" id="UP000692954">
    <property type="component" value="Unassembled WGS sequence"/>
</dbReference>
<evidence type="ECO:0000256" key="2">
    <source>
        <dbReference type="SAM" id="MobiDB-lite"/>
    </source>
</evidence>
<evidence type="ECO:0000313" key="3">
    <source>
        <dbReference type="EMBL" id="CAD8093680.1"/>
    </source>
</evidence>
<reference evidence="3" key="1">
    <citation type="submission" date="2021-01" db="EMBL/GenBank/DDBJ databases">
        <authorList>
            <consortium name="Genoscope - CEA"/>
            <person name="William W."/>
        </authorList>
    </citation>
    <scope>NUCLEOTIDE SEQUENCE</scope>
</reference>
<evidence type="ECO:0000256" key="1">
    <source>
        <dbReference type="SAM" id="Coils"/>
    </source>
</evidence>
<name>A0A8S1NNM8_9CILI</name>
<feature type="coiled-coil region" evidence="1">
    <location>
        <begin position="11"/>
        <end position="61"/>
    </location>
</feature>
<protein>
    <submittedName>
        <fullName evidence="3">Uncharacterized protein</fullName>
    </submittedName>
</protein>
<feature type="compositionally biased region" description="Low complexity" evidence="2">
    <location>
        <begin position="198"/>
        <end position="210"/>
    </location>
</feature>
<accession>A0A8S1NNM8</accession>